<dbReference type="RefSeq" id="WP_117643144.1">
    <property type="nucleotide sequence ID" value="NZ_QSQR01000005.1"/>
</dbReference>
<dbReference type="Proteomes" id="UP000260790">
    <property type="component" value="Unassembled WGS sequence"/>
</dbReference>
<gene>
    <name evidence="1" type="ORF">DXD09_06075</name>
</gene>
<organism evidence="1 2">
    <name type="scientific">Ligilactobacillus ruminis</name>
    <dbReference type="NCBI Taxonomy" id="1623"/>
    <lineage>
        <taxon>Bacteria</taxon>
        <taxon>Bacillati</taxon>
        <taxon>Bacillota</taxon>
        <taxon>Bacilli</taxon>
        <taxon>Lactobacillales</taxon>
        <taxon>Lactobacillaceae</taxon>
        <taxon>Ligilactobacillus</taxon>
    </lineage>
</organism>
<protein>
    <submittedName>
        <fullName evidence="1">Uncharacterized protein</fullName>
    </submittedName>
</protein>
<evidence type="ECO:0000313" key="2">
    <source>
        <dbReference type="Proteomes" id="UP000260790"/>
    </source>
</evidence>
<name>A0A8B2ZBZ5_9LACO</name>
<proteinExistence type="predicted"/>
<sequence length="151" mass="16877">MTYIAQLSDGSNTQFFPRTRWDALLNVPSLVQPSALKITRWGNAVTAKNGCEIASNSSLTRLDFVNFSILNVYAWIKLPKLDVWKYVEVASIPKAALNGYSKTQELTSKRFVDEFKLDLGITTNSTLTVYSRTAIASGSGFPYMVSYILYN</sequence>
<reference evidence="1 2" key="1">
    <citation type="submission" date="2018-08" db="EMBL/GenBank/DDBJ databases">
        <title>A genome reference for cultivated species of the human gut microbiota.</title>
        <authorList>
            <person name="Zou Y."/>
            <person name="Xue W."/>
            <person name="Luo G."/>
        </authorList>
    </citation>
    <scope>NUCLEOTIDE SEQUENCE [LARGE SCALE GENOMIC DNA]</scope>
    <source>
        <strain evidence="1 2">TF10-9AT</strain>
    </source>
</reference>
<comment type="caution">
    <text evidence="1">The sequence shown here is derived from an EMBL/GenBank/DDBJ whole genome shotgun (WGS) entry which is preliminary data.</text>
</comment>
<evidence type="ECO:0000313" key="1">
    <source>
        <dbReference type="EMBL" id="RGK46560.1"/>
    </source>
</evidence>
<dbReference type="AlphaFoldDB" id="A0A8B2ZBZ5"/>
<accession>A0A8B2ZBZ5</accession>
<dbReference type="EMBL" id="QSQR01000005">
    <property type="protein sequence ID" value="RGK46560.1"/>
    <property type="molecule type" value="Genomic_DNA"/>
</dbReference>